<dbReference type="InterPro" id="IPR005263">
    <property type="entry name" value="DapA"/>
</dbReference>
<dbReference type="InterPro" id="IPR002220">
    <property type="entry name" value="DapA-like"/>
</dbReference>
<dbReference type="RefSeq" id="WP_187302960.1">
    <property type="nucleotide sequence ID" value="NZ_CBCTON010000011.1"/>
</dbReference>
<comment type="subcellular location">
    <subcellularLocation>
        <location evidence="12">Cytoplasm</location>
    </subcellularLocation>
</comment>
<keyword evidence="10 12" id="KW-0704">Schiff base</keyword>
<dbReference type="GO" id="GO:0008840">
    <property type="term" value="F:4-hydroxy-tetrahydrodipicolinate synthase activity"/>
    <property type="evidence" value="ECO:0007669"/>
    <property type="project" value="UniProtKB-UniRule"/>
</dbReference>
<dbReference type="SMART" id="SM01130">
    <property type="entry name" value="DHDPS"/>
    <property type="match status" value="1"/>
</dbReference>
<keyword evidence="6 12" id="KW-0028">Amino-acid biosynthesis</keyword>
<dbReference type="PRINTS" id="PR00146">
    <property type="entry name" value="DHPICSNTHASE"/>
</dbReference>
<dbReference type="GO" id="GO:0009089">
    <property type="term" value="P:lysine biosynthetic process via diaminopimelate"/>
    <property type="evidence" value="ECO:0007669"/>
    <property type="project" value="UniProtKB-UniRule"/>
</dbReference>
<feature type="active site" description="Proton donor/acceptor" evidence="12 14">
    <location>
        <position position="133"/>
    </location>
</feature>
<keyword evidence="8 12" id="KW-0457">Lysine biosynthesis</keyword>
<dbReference type="NCBIfam" id="TIGR00674">
    <property type="entry name" value="dapA"/>
    <property type="match status" value="1"/>
</dbReference>
<gene>
    <name evidence="12" type="primary">dapA</name>
    <name evidence="16" type="ORF">H9L42_08470</name>
</gene>
<evidence type="ECO:0000313" key="17">
    <source>
        <dbReference type="Proteomes" id="UP000602647"/>
    </source>
</evidence>
<dbReference type="InterPro" id="IPR013785">
    <property type="entry name" value="Aldolase_TIM"/>
</dbReference>
<organism evidence="16 17">
    <name type="scientific">Zhenpiania hominis</name>
    <dbReference type="NCBI Taxonomy" id="2763644"/>
    <lineage>
        <taxon>Bacteria</taxon>
        <taxon>Bacillati</taxon>
        <taxon>Bacillota</taxon>
        <taxon>Clostridia</taxon>
        <taxon>Peptostreptococcales</taxon>
        <taxon>Anaerovoracaceae</taxon>
        <taxon>Zhenpiania</taxon>
    </lineage>
</organism>
<evidence type="ECO:0000256" key="7">
    <source>
        <dbReference type="ARBA" id="ARBA00022915"/>
    </source>
</evidence>
<name>A0A923NL05_9FIRM</name>
<evidence type="ECO:0000256" key="6">
    <source>
        <dbReference type="ARBA" id="ARBA00022605"/>
    </source>
</evidence>
<protein>
    <recommendedName>
        <fullName evidence="4 12">4-hydroxy-tetrahydrodipicolinate synthase</fullName>
        <shortName evidence="12">HTPA synthase</shortName>
        <ecNumber evidence="4 12">4.3.3.7</ecNumber>
    </recommendedName>
</protein>
<evidence type="ECO:0000256" key="1">
    <source>
        <dbReference type="ARBA" id="ARBA00003294"/>
    </source>
</evidence>
<dbReference type="GO" id="GO:0019877">
    <property type="term" value="P:diaminopimelate biosynthetic process"/>
    <property type="evidence" value="ECO:0007669"/>
    <property type="project" value="UniProtKB-UniRule"/>
</dbReference>
<evidence type="ECO:0000256" key="14">
    <source>
        <dbReference type="PIRSR" id="PIRSR001365-1"/>
    </source>
</evidence>
<keyword evidence="5 12" id="KW-0963">Cytoplasm</keyword>
<dbReference type="PANTHER" id="PTHR12128">
    <property type="entry name" value="DIHYDRODIPICOLINATE SYNTHASE"/>
    <property type="match status" value="1"/>
</dbReference>
<evidence type="ECO:0000256" key="12">
    <source>
        <dbReference type="HAMAP-Rule" id="MF_00418"/>
    </source>
</evidence>
<evidence type="ECO:0000313" key="16">
    <source>
        <dbReference type="EMBL" id="MBC6679860.1"/>
    </source>
</evidence>
<evidence type="ECO:0000256" key="3">
    <source>
        <dbReference type="ARBA" id="ARBA00007592"/>
    </source>
</evidence>
<dbReference type="Proteomes" id="UP000602647">
    <property type="component" value="Unassembled WGS sequence"/>
</dbReference>
<dbReference type="Gene3D" id="3.20.20.70">
    <property type="entry name" value="Aldolase class I"/>
    <property type="match status" value="1"/>
</dbReference>
<dbReference type="EC" id="4.3.3.7" evidence="4 12"/>
<comment type="similarity">
    <text evidence="3 12 13">Belongs to the DapA family.</text>
</comment>
<sequence length="291" mass="31869">MITGSMVALITPFHEDGSVNYDKLGELIEWHIQQQTDAILVLGTTAETPALTVTEEDEIARISIEAAGGRVPIIVGSGSNNTMIAMEQSIKYEKMGADALLVITPYYNKTNKSGMVNHFYTVADAVNIPIYVYNVPGRTGVSLTYEALAEISKHKNIVGIKEASGDISFITKISRLINDDFNMYSGNDDISIPLMSMGGAGIISVLANILPKETHDMAMAYLNGDVKKAAEMQKYYLDFINALFIETNPIPIKEAMNLVGMDVGGYRMPLCPMEEDTKAKLIQTMKDINLL</sequence>
<reference evidence="16" key="1">
    <citation type="submission" date="2020-08" db="EMBL/GenBank/DDBJ databases">
        <title>Genome public.</title>
        <authorList>
            <person name="Liu C."/>
            <person name="Sun Q."/>
        </authorList>
    </citation>
    <scope>NUCLEOTIDE SEQUENCE</scope>
    <source>
        <strain evidence="16">BX12</strain>
    </source>
</reference>
<proteinExistence type="inferred from homology"/>
<comment type="caution">
    <text evidence="12">Was originally thought to be a dihydrodipicolinate synthase (DHDPS), catalyzing the condensation of (S)-aspartate-beta-semialdehyde [(S)-ASA] and pyruvate to dihydrodipicolinate (DHDP). However, it was shown in E.coli that the product of the enzymatic reaction is not dihydrodipicolinate but in fact (4S)-4-hydroxy-2,3,4,5-tetrahydro-(2S)-dipicolinic acid (HTPA), and that the consecutive dehydration reaction leading to DHDP is not spontaneous but catalyzed by DapB.</text>
</comment>
<feature type="binding site" evidence="12 15">
    <location>
        <position position="45"/>
    </location>
    <ligand>
        <name>pyruvate</name>
        <dbReference type="ChEBI" id="CHEBI:15361"/>
    </ligand>
</feature>
<comment type="caution">
    <text evidence="16">The sequence shown here is derived from an EMBL/GenBank/DDBJ whole genome shotgun (WGS) entry which is preliminary data.</text>
</comment>
<dbReference type="PIRSF" id="PIRSF001365">
    <property type="entry name" value="DHDPS"/>
    <property type="match status" value="1"/>
</dbReference>
<dbReference type="HAMAP" id="MF_00418">
    <property type="entry name" value="DapA"/>
    <property type="match status" value="1"/>
</dbReference>
<comment type="subunit">
    <text evidence="12">Homotetramer; dimer of dimers.</text>
</comment>
<evidence type="ECO:0000256" key="2">
    <source>
        <dbReference type="ARBA" id="ARBA00005120"/>
    </source>
</evidence>
<feature type="binding site" evidence="12 15">
    <location>
        <position position="203"/>
    </location>
    <ligand>
        <name>pyruvate</name>
        <dbReference type="ChEBI" id="CHEBI:15361"/>
    </ligand>
</feature>
<evidence type="ECO:0000256" key="13">
    <source>
        <dbReference type="PIRNR" id="PIRNR001365"/>
    </source>
</evidence>
<keyword evidence="9 12" id="KW-0456">Lyase</keyword>
<comment type="pathway">
    <text evidence="2 12">Amino-acid biosynthesis; L-lysine biosynthesis via DAP pathway; (S)-tetrahydrodipicolinate from L-aspartate: step 3/4.</text>
</comment>
<dbReference type="EMBL" id="JACRYT010000007">
    <property type="protein sequence ID" value="MBC6679860.1"/>
    <property type="molecule type" value="Genomic_DNA"/>
</dbReference>
<feature type="site" description="Part of a proton relay during catalysis" evidence="12">
    <location>
        <position position="44"/>
    </location>
</feature>
<dbReference type="CDD" id="cd00950">
    <property type="entry name" value="DHDPS"/>
    <property type="match status" value="1"/>
</dbReference>
<dbReference type="PANTHER" id="PTHR12128:SF66">
    <property type="entry name" value="4-HYDROXY-2-OXOGLUTARATE ALDOLASE, MITOCHONDRIAL"/>
    <property type="match status" value="1"/>
</dbReference>
<evidence type="ECO:0000256" key="10">
    <source>
        <dbReference type="ARBA" id="ARBA00023270"/>
    </source>
</evidence>
<dbReference type="GO" id="GO:0005829">
    <property type="term" value="C:cytosol"/>
    <property type="evidence" value="ECO:0007669"/>
    <property type="project" value="TreeGrafter"/>
</dbReference>
<dbReference type="SUPFAM" id="SSF51569">
    <property type="entry name" value="Aldolase"/>
    <property type="match status" value="1"/>
</dbReference>
<feature type="active site" description="Schiff-base intermediate with substrate" evidence="12 14">
    <location>
        <position position="161"/>
    </location>
</feature>
<keyword evidence="7 12" id="KW-0220">Diaminopimelate biosynthesis</keyword>
<dbReference type="InterPro" id="IPR020625">
    <property type="entry name" value="Schiff_base-form_aldolases_AS"/>
</dbReference>
<dbReference type="Pfam" id="PF00701">
    <property type="entry name" value="DHDPS"/>
    <property type="match status" value="1"/>
</dbReference>
<dbReference type="AlphaFoldDB" id="A0A923NL05"/>
<evidence type="ECO:0000256" key="4">
    <source>
        <dbReference type="ARBA" id="ARBA00012086"/>
    </source>
</evidence>
<comment type="catalytic activity">
    <reaction evidence="11 12">
        <text>L-aspartate 4-semialdehyde + pyruvate = (2S,4S)-4-hydroxy-2,3,4,5-tetrahydrodipicolinate + H2O + H(+)</text>
        <dbReference type="Rhea" id="RHEA:34171"/>
        <dbReference type="ChEBI" id="CHEBI:15361"/>
        <dbReference type="ChEBI" id="CHEBI:15377"/>
        <dbReference type="ChEBI" id="CHEBI:15378"/>
        <dbReference type="ChEBI" id="CHEBI:67139"/>
        <dbReference type="ChEBI" id="CHEBI:537519"/>
        <dbReference type="EC" id="4.3.3.7"/>
    </reaction>
</comment>
<comment type="function">
    <text evidence="1 12">Catalyzes the condensation of (S)-aspartate-beta-semialdehyde [(S)-ASA] and pyruvate to 4-hydroxy-tetrahydrodipicolinate (HTPA).</text>
</comment>
<evidence type="ECO:0000256" key="5">
    <source>
        <dbReference type="ARBA" id="ARBA00022490"/>
    </source>
</evidence>
<evidence type="ECO:0000256" key="11">
    <source>
        <dbReference type="ARBA" id="ARBA00047836"/>
    </source>
</evidence>
<dbReference type="PROSITE" id="PS00666">
    <property type="entry name" value="DHDPS_2"/>
    <property type="match status" value="1"/>
</dbReference>
<accession>A0A923NL05</accession>
<evidence type="ECO:0000256" key="15">
    <source>
        <dbReference type="PIRSR" id="PIRSR001365-2"/>
    </source>
</evidence>
<keyword evidence="17" id="KW-1185">Reference proteome</keyword>
<feature type="site" description="Part of a proton relay during catalysis" evidence="12">
    <location>
        <position position="107"/>
    </location>
</feature>
<evidence type="ECO:0000256" key="8">
    <source>
        <dbReference type="ARBA" id="ARBA00023154"/>
    </source>
</evidence>
<evidence type="ECO:0000256" key="9">
    <source>
        <dbReference type="ARBA" id="ARBA00023239"/>
    </source>
</evidence>